<evidence type="ECO:0000313" key="6">
    <source>
        <dbReference type="Proteomes" id="UP000219193"/>
    </source>
</evidence>
<accession>A0A285X3H3</accession>
<dbReference type="EMBL" id="OCMF01000001">
    <property type="protein sequence ID" value="SOC79865.1"/>
    <property type="molecule type" value="Genomic_DNA"/>
</dbReference>
<dbReference type="InterPro" id="IPR016032">
    <property type="entry name" value="Sig_transdc_resp-reg_C-effctor"/>
</dbReference>
<keyword evidence="2" id="KW-0238">DNA-binding</keyword>
<protein>
    <submittedName>
        <fullName evidence="5">Regulatory protein, luxR family</fullName>
    </submittedName>
</protein>
<dbReference type="Proteomes" id="UP000219193">
    <property type="component" value="Unassembled WGS sequence"/>
</dbReference>
<dbReference type="AlphaFoldDB" id="A0A285X3H3"/>
<dbReference type="InterPro" id="IPR036388">
    <property type="entry name" value="WH-like_DNA-bd_sf"/>
</dbReference>
<dbReference type="GO" id="GO:0003677">
    <property type="term" value="F:DNA binding"/>
    <property type="evidence" value="ECO:0007669"/>
    <property type="project" value="UniProtKB-KW"/>
</dbReference>
<dbReference type="PROSITE" id="PS50043">
    <property type="entry name" value="HTH_LUXR_2"/>
    <property type="match status" value="1"/>
</dbReference>
<dbReference type="PRINTS" id="PR00038">
    <property type="entry name" value="HTHLUXR"/>
</dbReference>
<keyword evidence="3" id="KW-0804">Transcription</keyword>
<dbReference type="CDD" id="cd06170">
    <property type="entry name" value="LuxR_C_like"/>
    <property type="match status" value="1"/>
</dbReference>
<proteinExistence type="predicted"/>
<gene>
    <name evidence="5" type="ORF">SAMN06296241_1403</name>
</gene>
<dbReference type="PROSITE" id="PS00622">
    <property type="entry name" value="HTH_LUXR_1"/>
    <property type="match status" value="1"/>
</dbReference>
<dbReference type="PANTHER" id="PTHR44688">
    <property type="entry name" value="DNA-BINDING TRANSCRIPTIONAL ACTIVATOR DEVR_DOSR"/>
    <property type="match status" value="1"/>
</dbReference>
<evidence type="ECO:0000256" key="2">
    <source>
        <dbReference type="ARBA" id="ARBA00023125"/>
    </source>
</evidence>
<dbReference type="SUPFAM" id="SSF46894">
    <property type="entry name" value="C-terminal effector domain of the bipartite response regulators"/>
    <property type="match status" value="1"/>
</dbReference>
<organism evidence="5 6">
    <name type="scientific">Salinimicrobium sediminis</name>
    <dbReference type="NCBI Taxonomy" id="1343891"/>
    <lineage>
        <taxon>Bacteria</taxon>
        <taxon>Pseudomonadati</taxon>
        <taxon>Bacteroidota</taxon>
        <taxon>Flavobacteriia</taxon>
        <taxon>Flavobacteriales</taxon>
        <taxon>Flavobacteriaceae</taxon>
        <taxon>Salinimicrobium</taxon>
    </lineage>
</organism>
<evidence type="ECO:0000256" key="1">
    <source>
        <dbReference type="ARBA" id="ARBA00023015"/>
    </source>
</evidence>
<keyword evidence="1" id="KW-0805">Transcription regulation</keyword>
<keyword evidence="6" id="KW-1185">Reference proteome</keyword>
<dbReference type="Gene3D" id="1.10.10.10">
    <property type="entry name" value="Winged helix-like DNA-binding domain superfamily/Winged helix DNA-binding domain"/>
    <property type="match status" value="1"/>
</dbReference>
<evidence type="ECO:0000259" key="4">
    <source>
        <dbReference type="PROSITE" id="PS50043"/>
    </source>
</evidence>
<dbReference type="SMART" id="SM00421">
    <property type="entry name" value="HTH_LUXR"/>
    <property type="match status" value="1"/>
</dbReference>
<dbReference type="PANTHER" id="PTHR44688:SF16">
    <property type="entry name" value="DNA-BINDING TRANSCRIPTIONAL ACTIVATOR DEVR_DOSR"/>
    <property type="match status" value="1"/>
</dbReference>
<reference evidence="6" key="1">
    <citation type="submission" date="2017-09" db="EMBL/GenBank/DDBJ databases">
        <authorList>
            <person name="Varghese N."/>
            <person name="Submissions S."/>
        </authorList>
    </citation>
    <scope>NUCLEOTIDE SEQUENCE [LARGE SCALE GENOMIC DNA]</scope>
    <source>
        <strain evidence="6">CGMCC 1.12641</strain>
    </source>
</reference>
<dbReference type="Pfam" id="PF00196">
    <property type="entry name" value="GerE"/>
    <property type="match status" value="1"/>
</dbReference>
<name>A0A285X3H3_9FLAO</name>
<dbReference type="InterPro" id="IPR000792">
    <property type="entry name" value="Tscrpt_reg_LuxR_C"/>
</dbReference>
<dbReference type="RefSeq" id="WP_097055567.1">
    <property type="nucleotide sequence ID" value="NZ_OCMF01000001.1"/>
</dbReference>
<evidence type="ECO:0000256" key="3">
    <source>
        <dbReference type="ARBA" id="ARBA00023163"/>
    </source>
</evidence>
<dbReference type="Gene3D" id="3.30.450.20">
    <property type="entry name" value="PAS domain"/>
    <property type="match status" value="1"/>
</dbReference>
<feature type="domain" description="HTH luxR-type" evidence="4">
    <location>
        <begin position="158"/>
        <end position="223"/>
    </location>
</feature>
<dbReference type="OrthoDB" id="965844at2"/>
<dbReference type="GO" id="GO:0006355">
    <property type="term" value="P:regulation of DNA-templated transcription"/>
    <property type="evidence" value="ECO:0007669"/>
    <property type="project" value="InterPro"/>
</dbReference>
<evidence type="ECO:0000313" key="5">
    <source>
        <dbReference type="EMBL" id="SOC79865.1"/>
    </source>
</evidence>
<sequence>MTAFYQDPKLQQKIEAFAPHAEMMPAVVIIQQLEPFTSIYMTSRGLKELGITIDELRAMGPEYLERFFNLEDSEDYLEKLKRLLQCRNTEETFTFFQQVKINSHEDWVWHIGSTRIFYMDGQGNPTHIVTTAIPIDKLKHIPNKAERLLAEKNFFHDNLTKFLSLGKREREVLKLVALGKSSVQIGDELCISSMTVNSHRKSIKNKLGISSTYEFTLYAHAYDLI</sequence>